<dbReference type="EMBL" id="JABSTV010001251">
    <property type="protein sequence ID" value="KAH7952103.1"/>
    <property type="molecule type" value="Genomic_DNA"/>
</dbReference>
<proteinExistence type="predicted"/>
<sequence>MRCFAFSAGAKRDRTKATVKPRYKVVEFRRNIVRDPSTDLSTAALGGGDPASAIRSPLEGPKRALRNDQCALS</sequence>
<gene>
    <name evidence="2" type="ORF">HPB52_018398</name>
</gene>
<accession>A0A9D4SV92</accession>
<reference evidence="2" key="2">
    <citation type="submission" date="2021-09" db="EMBL/GenBank/DDBJ databases">
        <authorList>
            <person name="Jia N."/>
            <person name="Wang J."/>
            <person name="Shi W."/>
            <person name="Du L."/>
            <person name="Sun Y."/>
            <person name="Zhan W."/>
            <person name="Jiang J."/>
            <person name="Wang Q."/>
            <person name="Zhang B."/>
            <person name="Ji P."/>
            <person name="Sakyi L.B."/>
            <person name="Cui X."/>
            <person name="Yuan T."/>
            <person name="Jiang B."/>
            <person name="Yang W."/>
            <person name="Lam T.T.-Y."/>
            <person name="Chang Q."/>
            <person name="Ding S."/>
            <person name="Wang X."/>
            <person name="Zhu J."/>
            <person name="Ruan X."/>
            <person name="Zhao L."/>
            <person name="Wei J."/>
            <person name="Que T."/>
            <person name="Du C."/>
            <person name="Cheng J."/>
            <person name="Dai P."/>
            <person name="Han X."/>
            <person name="Huang E."/>
            <person name="Gao Y."/>
            <person name="Liu J."/>
            <person name="Shao H."/>
            <person name="Ye R."/>
            <person name="Li L."/>
            <person name="Wei W."/>
            <person name="Wang X."/>
            <person name="Wang C."/>
            <person name="Huo Q."/>
            <person name="Li W."/>
            <person name="Guo W."/>
            <person name="Chen H."/>
            <person name="Chen S."/>
            <person name="Zhou L."/>
            <person name="Zhou L."/>
            <person name="Ni X."/>
            <person name="Tian J."/>
            <person name="Zhou Y."/>
            <person name="Sheng Y."/>
            <person name="Liu T."/>
            <person name="Pan Y."/>
            <person name="Xia L."/>
            <person name="Li J."/>
            <person name="Zhao F."/>
            <person name="Cao W."/>
        </authorList>
    </citation>
    <scope>NUCLEOTIDE SEQUENCE</scope>
    <source>
        <strain evidence="2">Rsan-2018</strain>
        <tissue evidence="2">Larvae</tissue>
    </source>
</reference>
<evidence type="ECO:0000313" key="3">
    <source>
        <dbReference type="Proteomes" id="UP000821837"/>
    </source>
</evidence>
<organism evidence="2 3">
    <name type="scientific">Rhipicephalus sanguineus</name>
    <name type="common">Brown dog tick</name>
    <name type="synonym">Ixodes sanguineus</name>
    <dbReference type="NCBI Taxonomy" id="34632"/>
    <lineage>
        <taxon>Eukaryota</taxon>
        <taxon>Metazoa</taxon>
        <taxon>Ecdysozoa</taxon>
        <taxon>Arthropoda</taxon>
        <taxon>Chelicerata</taxon>
        <taxon>Arachnida</taxon>
        <taxon>Acari</taxon>
        <taxon>Parasitiformes</taxon>
        <taxon>Ixodida</taxon>
        <taxon>Ixodoidea</taxon>
        <taxon>Ixodidae</taxon>
        <taxon>Rhipicephalinae</taxon>
        <taxon>Rhipicephalus</taxon>
        <taxon>Rhipicephalus</taxon>
    </lineage>
</organism>
<dbReference type="Proteomes" id="UP000821837">
    <property type="component" value="Chromosome 5"/>
</dbReference>
<dbReference type="AlphaFoldDB" id="A0A9D4SV92"/>
<evidence type="ECO:0000313" key="2">
    <source>
        <dbReference type="EMBL" id="KAH7952103.1"/>
    </source>
</evidence>
<evidence type="ECO:0000256" key="1">
    <source>
        <dbReference type="SAM" id="MobiDB-lite"/>
    </source>
</evidence>
<feature type="region of interest" description="Disordered" evidence="1">
    <location>
        <begin position="39"/>
        <end position="60"/>
    </location>
</feature>
<reference evidence="2" key="1">
    <citation type="journal article" date="2020" name="Cell">
        <title>Large-Scale Comparative Analyses of Tick Genomes Elucidate Their Genetic Diversity and Vector Capacities.</title>
        <authorList>
            <consortium name="Tick Genome and Microbiome Consortium (TIGMIC)"/>
            <person name="Jia N."/>
            <person name="Wang J."/>
            <person name="Shi W."/>
            <person name="Du L."/>
            <person name="Sun Y."/>
            <person name="Zhan W."/>
            <person name="Jiang J.F."/>
            <person name="Wang Q."/>
            <person name="Zhang B."/>
            <person name="Ji P."/>
            <person name="Bell-Sakyi L."/>
            <person name="Cui X.M."/>
            <person name="Yuan T.T."/>
            <person name="Jiang B.G."/>
            <person name="Yang W.F."/>
            <person name="Lam T.T."/>
            <person name="Chang Q.C."/>
            <person name="Ding S.J."/>
            <person name="Wang X.J."/>
            <person name="Zhu J.G."/>
            <person name="Ruan X.D."/>
            <person name="Zhao L."/>
            <person name="Wei J.T."/>
            <person name="Ye R.Z."/>
            <person name="Que T.C."/>
            <person name="Du C.H."/>
            <person name="Zhou Y.H."/>
            <person name="Cheng J.X."/>
            <person name="Dai P.F."/>
            <person name="Guo W.B."/>
            <person name="Han X.H."/>
            <person name="Huang E.J."/>
            <person name="Li L.F."/>
            <person name="Wei W."/>
            <person name="Gao Y.C."/>
            <person name="Liu J.Z."/>
            <person name="Shao H.Z."/>
            <person name="Wang X."/>
            <person name="Wang C.C."/>
            <person name="Yang T.C."/>
            <person name="Huo Q.B."/>
            <person name="Li W."/>
            <person name="Chen H.Y."/>
            <person name="Chen S.E."/>
            <person name="Zhou L.G."/>
            <person name="Ni X.B."/>
            <person name="Tian J.H."/>
            <person name="Sheng Y."/>
            <person name="Liu T."/>
            <person name="Pan Y.S."/>
            <person name="Xia L.Y."/>
            <person name="Li J."/>
            <person name="Zhao F."/>
            <person name="Cao W.C."/>
        </authorList>
    </citation>
    <scope>NUCLEOTIDE SEQUENCE</scope>
    <source>
        <strain evidence="2">Rsan-2018</strain>
    </source>
</reference>
<comment type="caution">
    <text evidence="2">The sequence shown here is derived from an EMBL/GenBank/DDBJ whole genome shotgun (WGS) entry which is preliminary data.</text>
</comment>
<name>A0A9D4SV92_RHISA</name>
<protein>
    <submittedName>
        <fullName evidence="2">Uncharacterized protein</fullName>
    </submittedName>
</protein>
<keyword evidence="3" id="KW-1185">Reference proteome</keyword>